<dbReference type="EMBL" id="VMRX01000012">
    <property type="protein sequence ID" value="TVT34726.1"/>
    <property type="molecule type" value="Genomic_DNA"/>
</dbReference>
<keyword evidence="1" id="KW-0812">Transmembrane</keyword>
<sequence>MHAFWLFFPAAALWAALVVPLSLFAVLSGTGWPPGLIGAGHGHELVFGFALALIAGYTLGPQPWRILGPLFGLWLAARVSWLLAPDWLVSQLLSPAFALLLARYVVPRFQAAKKWRNKVAGPLILVLCLMALVYFLVRAGLPFPPASTLLHTAIIGLLLLMTFMGGRIIAPAVAGTLEKKGTPLEARVQPLIEGWLLAILPLAMVCILFTATEKLAGLLLLAASLLIIVRVARWKLWHCTDRPDLLVLAIGYLWLAAGAAVTGVHLVTGHALLPALHLIAVGALGTLSCSVMLRLAWQRACRRFPPAWQVLAIAVLTALASICRYLAGPVPFSEPALLWLAAGAWSLAYLGLFAQLLHLYSAFTKKGKANNG</sequence>
<evidence type="ECO:0000313" key="2">
    <source>
        <dbReference type="EMBL" id="TVT34726.1"/>
    </source>
</evidence>
<feature type="transmembrane region" description="Helical" evidence="1">
    <location>
        <begin position="40"/>
        <end position="59"/>
    </location>
</feature>
<feature type="transmembrane region" description="Helical" evidence="1">
    <location>
        <begin position="118"/>
        <end position="137"/>
    </location>
</feature>
<feature type="transmembrane region" description="Helical" evidence="1">
    <location>
        <begin position="89"/>
        <end position="106"/>
    </location>
</feature>
<dbReference type="InterPro" id="IPR010266">
    <property type="entry name" value="NnrS"/>
</dbReference>
<keyword evidence="1" id="KW-1133">Transmembrane helix</keyword>
<keyword evidence="1" id="KW-0472">Membrane</keyword>
<comment type="caution">
    <text evidence="2">The sequence shown here is derived from an EMBL/GenBank/DDBJ whole genome shotgun (WGS) entry which is preliminary data.</text>
</comment>
<evidence type="ECO:0000256" key="1">
    <source>
        <dbReference type="SAM" id="Phobius"/>
    </source>
</evidence>
<dbReference type="AlphaFoldDB" id="A0A558BDY4"/>
<feature type="transmembrane region" description="Helical" evidence="1">
    <location>
        <begin position="245"/>
        <end position="266"/>
    </location>
</feature>
<dbReference type="Proteomes" id="UP000319142">
    <property type="component" value="Unassembled WGS sequence"/>
</dbReference>
<reference evidence="2 3" key="1">
    <citation type="submission" date="2019-07" db="EMBL/GenBank/DDBJ databases">
        <title>The pathways for chlorine oxyanion respiration interact through the shared metabolite chlorate.</title>
        <authorList>
            <person name="Barnum T.P."/>
            <person name="Cheng Y."/>
            <person name="Hill K.A."/>
            <person name="Lucas L.N."/>
            <person name="Carlson H.K."/>
            <person name="Coates J.D."/>
        </authorList>
    </citation>
    <scope>NUCLEOTIDE SEQUENCE [LARGE SCALE GENOMIC DNA]</scope>
    <source>
        <strain evidence="2">UCB</strain>
    </source>
</reference>
<feature type="transmembrane region" description="Helical" evidence="1">
    <location>
        <begin position="191"/>
        <end position="210"/>
    </location>
</feature>
<protein>
    <submittedName>
        <fullName evidence="2">NnrS family protein</fullName>
    </submittedName>
</protein>
<evidence type="ECO:0000313" key="3">
    <source>
        <dbReference type="Proteomes" id="UP000319142"/>
    </source>
</evidence>
<feature type="transmembrane region" description="Helical" evidence="1">
    <location>
        <begin position="216"/>
        <end position="233"/>
    </location>
</feature>
<dbReference type="Pfam" id="PF05940">
    <property type="entry name" value="NnrS"/>
    <property type="match status" value="1"/>
</dbReference>
<gene>
    <name evidence="2" type="ORF">FHK81_05180</name>
</gene>
<proteinExistence type="predicted"/>
<feature type="transmembrane region" description="Helical" evidence="1">
    <location>
        <begin position="272"/>
        <end position="295"/>
    </location>
</feature>
<feature type="transmembrane region" description="Helical" evidence="1">
    <location>
        <begin position="307"/>
        <end position="327"/>
    </location>
</feature>
<accession>A0A558BDY4</accession>
<feature type="transmembrane region" description="Helical" evidence="1">
    <location>
        <begin position="149"/>
        <end position="170"/>
    </location>
</feature>
<organism evidence="2 3">
    <name type="scientific">Marinobacter vinifirmus</name>
    <dbReference type="NCBI Taxonomy" id="355591"/>
    <lineage>
        <taxon>Bacteria</taxon>
        <taxon>Pseudomonadati</taxon>
        <taxon>Pseudomonadota</taxon>
        <taxon>Gammaproteobacteria</taxon>
        <taxon>Pseudomonadales</taxon>
        <taxon>Marinobacteraceae</taxon>
        <taxon>Marinobacter</taxon>
    </lineage>
</organism>
<feature type="transmembrane region" description="Helical" evidence="1">
    <location>
        <begin position="339"/>
        <end position="360"/>
    </location>
</feature>
<name>A0A558BDY4_9GAMM</name>